<dbReference type="EMBL" id="JACYFG010000036">
    <property type="protein sequence ID" value="MBD5780489.1"/>
    <property type="molecule type" value="Genomic_DNA"/>
</dbReference>
<dbReference type="Gene3D" id="3.10.290.10">
    <property type="entry name" value="RNA-binding S4 domain"/>
    <property type="match status" value="1"/>
</dbReference>
<dbReference type="PROSITE" id="PS50889">
    <property type="entry name" value="S4"/>
    <property type="match status" value="1"/>
</dbReference>
<dbReference type="InterPro" id="IPR006224">
    <property type="entry name" value="PsdUridine_synth_RluA-like_CS"/>
</dbReference>
<proteinExistence type="inferred from homology"/>
<dbReference type="SMART" id="SM00363">
    <property type="entry name" value="S4"/>
    <property type="match status" value="1"/>
</dbReference>
<evidence type="ECO:0000256" key="1">
    <source>
        <dbReference type="ARBA" id="ARBA00010876"/>
    </source>
</evidence>
<dbReference type="GO" id="GO:0120159">
    <property type="term" value="F:rRNA pseudouridine synthase activity"/>
    <property type="evidence" value="ECO:0007669"/>
    <property type="project" value="UniProtKB-ARBA"/>
</dbReference>
<dbReference type="PROSITE" id="PS01129">
    <property type="entry name" value="PSI_RLU"/>
    <property type="match status" value="1"/>
</dbReference>
<protein>
    <recommendedName>
        <fullName evidence="5">Pseudouridine synthase</fullName>
        <ecNumber evidence="5">5.4.99.-</ecNumber>
    </recommendedName>
</protein>
<dbReference type="GO" id="GO:0003723">
    <property type="term" value="F:RNA binding"/>
    <property type="evidence" value="ECO:0007669"/>
    <property type="project" value="UniProtKB-KW"/>
</dbReference>
<evidence type="ECO:0000256" key="2">
    <source>
        <dbReference type="ARBA" id="ARBA00023235"/>
    </source>
</evidence>
<dbReference type="NCBIfam" id="TIGR00005">
    <property type="entry name" value="rluA_subfam"/>
    <property type="match status" value="1"/>
</dbReference>
<dbReference type="InterPro" id="IPR006225">
    <property type="entry name" value="PsdUridine_synth_RluC/D"/>
</dbReference>
<evidence type="ECO:0000313" key="8">
    <source>
        <dbReference type="Proteomes" id="UP000622317"/>
    </source>
</evidence>
<comment type="function">
    <text evidence="5">Responsible for synthesis of pseudouridine from uracil.</text>
</comment>
<dbReference type="PANTHER" id="PTHR21600:SF44">
    <property type="entry name" value="RIBOSOMAL LARGE SUBUNIT PSEUDOURIDINE SYNTHASE D"/>
    <property type="match status" value="1"/>
</dbReference>
<dbReference type="InterPro" id="IPR050188">
    <property type="entry name" value="RluA_PseudoU_synthase"/>
</dbReference>
<feature type="domain" description="RNA-binding S4" evidence="6">
    <location>
        <begin position="16"/>
        <end position="75"/>
    </location>
</feature>
<reference evidence="7" key="1">
    <citation type="submission" date="2020-09" db="EMBL/GenBank/DDBJ databases">
        <title>Pelagicoccus enzymogenes sp. nov. with an EPS production, isolated from marine sediment.</title>
        <authorList>
            <person name="Feng X."/>
        </authorList>
    </citation>
    <scope>NUCLEOTIDE SEQUENCE</scope>
    <source>
        <strain evidence="7">NFK12</strain>
    </source>
</reference>
<name>A0A927F8W3_9BACT</name>
<dbReference type="Gene3D" id="3.30.2350.10">
    <property type="entry name" value="Pseudouridine synthase"/>
    <property type="match status" value="1"/>
</dbReference>
<sequence>MSETISWEVPEGVYKARIDKMLSDAFPDHSRSDFQRAFEAGLVKVDGKAIEKKTKLSEGDVVEFAMPRVEKLDMSPIDMNLEVIHEDEHMVVVNKPAGLVVHPGAGPAEPTLAHGLLHHCAGQLSGIGGIERPGIVHRLDRETSGLIMAAKTDVAHRALSELFQSRSLVKEYLALGCGVPELMSGTVDRPIERNPNQRHKMRVGFEGRGRAREAKTDWTLVKAFADKGYCLLRCRIHTGRTHQIRVHLKSIRHIILGDTVYGYKPLPKLAKQPERVMLHSCYLKFVHPLTEKELELEAKPPADFQAFL</sequence>
<dbReference type="Pfam" id="PF00849">
    <property type="entry name" value="PseudoU_synth_2"/>
    <property type="match status" value="1"/>
</dbReference>
<dbReference type="CDD" id="cd00165">
    <property type="entry name" value="S4"/>
    <property type="match status" value="1"/>
</dbReference>
<dbReference type="Proteomes" id="UP000622317">
    <property type="component" value="Unassembled WGS sequence"/>
</dbReference>
<comment type="caution">
    <text evidence="7">The sequence shown here is derived from an EMBL/GenBank/DDBJ whole genome shotgun (WGS) entry which is preliminary data.</text>
</comment>
<evidence type="ECO:0000259" key="6">
    <source>
        <dbReference type="SMART" id="SM00363"/>
    </source>
</evidence>
<dbReference type="SUPFAM" id="SSF55120">
    <property type="entry name" value="Pseudouridine synthase"/>
    <property type="match status" value="1"/>
</dbReference>
<dbReference type="InterPro" id="IPR006145">
    <property type="entry name" value="PsdUridine_synth_RsuA/RluA"/>
</dbReference>
<dbReference type="RefSeq" id="WP_191617590.1">
    <property type="nucleotide sequence ID" value="NZ_JACYFG010000036.1"/>
</dbReference>
<keyword evidence="4" id="KW-0694">RNA-binding</keyword>
<dbReference type="EC" id="5.4.99.-" evidence="5"/>
<dbReference type="InterPro" id="IPR020103">
    <property type="entry name" value="PsdUridine_synth_cat_dom_sf"/>
</dbReference>
<dbReference type="AlphaFoldDB" id="A0A927F8W3"/>
<dbReference type="CDD" id="cd02869">
    <property type="entry name" value="PseudoU_synth_RluA_like"/>
    <property type="match status" value="1"/>
</dbReference>
<comment type="catalytic activity">
    <reaction evidence="5">
        <text>a uridine in RNA = a pseudouridine in RNA</text>
        <dbReference type="Rhea" id="RHEA:48348"/>
        <dbReference type="Rhea" id="RHEA-COMP:12068"/>
        <dbReference type="Rhea" id="RHEA-COMP:12069"/>
        <dbReference type="ChEBI" id="CHEBI:65314"/>
        <dbReference type="ChEBI" id="CHEBI:65315"/>
    </reaction>
</comment>
<gene>
    <name evidence="7" type="ORF">IEN85_13395</name>
</gene>
<evidence type="ECO:0000256" key="4">
    <source>
        <dbReference type="PROSITE-ProRule" id="PRU00182"/>
    </source>
</evidence>
<keyword evidence="2 5" id="KW-0413">Isomerase</keyword>
<dbReference type="InterPro" id="IPR002942">
    <property type="entry name" value="S4_RNA-bd"/>
</dbReference>
<evidence type="ECO:0000256" key="5">
    <source>
        <dbReference type="RuleBase" id="RU362028"/>
    </source>
</evidence>
<dbReference type="InterPro" id="IPR036986">
    <property type="entry name" value="S4_RNA-bd_sf"/>
</dbReference>
<dbReference type="PANTHER" id="PTHR21600">
    <property type="entry name" value="MITOCHONDRIAL RNA PSEUDOURIDINE SYNTHASE"/>
    <property type="match status" value="1"/>
</dbReference>
<dbReference type="GO" id="GO:0000455">
    <property type="term" value="P:enzyme-directed rRNA pseudouridine synthesis"/>
    <property type="evidence" value="ECO:0007669"/>
    <property type="project" value="UniProtKB-ARBA"/>
</dbReference>
<dbReference type="Pfam" id="PF01479">
    <property type="entry name" value="S4"/>
    <property type="match status" value="1"/>
</dbReference>
<evidence type="ECO:0000256" key="3">
    <source>
        <dbReference type="PIRSR" id="PIRSR606225-1"/>
    </source>
</evidence>
<feature type="active site" evidence="3">
    <location>
        <position position="140"/>
    </location>
</feature>
<dbReference type="SUPFAM" id="SSF55174">
    <property type="entry name" value="Alpha-L RNA-binding motif"/>
    <property type="match status" value="1"/>
</dbReference>
<accession>A0A927F8W3</accession>
<evidence type="ECO:0000313" key="7">
    <source>
        <dbReference type="EMBL" id="MBD5780489.1"/>
    </source>
</evidence>
<organism evidence="7 8">
    <name type="scientific">Pelagicoccus enzymogenes</name>
    <dbReference type="NCBI Taxonomy" id="2773457"/>
    <lineage>
        <taxon>Bacteria</taxon>
        <taxon>Pseudomonadati</taxon>
        <taxon>Verrucomicrobiota</taxon>
        <taxon>Opitutia</taxon>
        <taxon>Puniceicoccales</taxon>
        <taxon>Pelagicoccaceae</taxon>
        <taxon>Pelagicoccus</taxon>
    </lineage>
</organism>
<keyword evidence="8" id="KW-1185">Reference proteome</keyword>
<comment type="similarity">
    <text evidence="1 5">Belongs to the pseudouridine synthase RluA family.</text>
</comment>